<accession>A0A1I5KX54</accession>
<gene>
    <name evidence="1" type="ORF">SAMN05421810_101320</name>
</gene>
<dbReference type="InterPro" id="IPR011989">
    <property type="entry name" value="ARM-like"/>
</dbReference>
<evidence type="ECO:0000313" key="2">
    <source>
        <dbReference type="Proteomes" id="UP000198727"/>
    </source>
</evidence>
<dbReference type="SUPFAM" id="SSF48371">
    <property type="entry name" value="ARM repeat"/>
    <property type="match status" value="1"/>
</dbReference>
<keyword evidence="2" id="KW-1185">Reference proteome</keyword>
<dbReference type="InterPro" id="IPR016024">
    <property type="entry name" value="ARM-type_fold"/>
</dbReference>
<proteinExistence type="predicted"/>
<protein>
    <submittedName>
        <fullName evidence="1">HEAT repeat-containing protein</fullName>
    </submittedName>
</protein>
<sequence>MTRESWTSSEGMTHREVVERVLNDPEIQAGVEADLAEDPRYVELRRLYDEAAAGLLADLQGLVPDFDELGYRMTAVSDLWARAVFHYDSSGNVVSRRKIDYRAAVPVLLEWSPKVRLFHLAEDIVRALSANFAKKQARPVFFQLFRDVPPVEDPRYPEENDLKQEILRTTIGTALGSFADPSVADEMIELALDRSYGSARAGIVNPGLAKTKDERVPDVLLSLLDDPTVAPQAVQGLGRIRHEPARPPIEQALDSPDENVRYQAKRALKRLTS</sequence>
<dbReference type="AlphaFoldDB" id="A0A1I5KX54"/>
<dbReference type="Pfam" id="PF13646">
    <property type="entry name" value="HEAT_2"/>
    <property type="match status" value="1"/>
</dbReference>
<reference evidence="2" key="1">
    <citation type="submission" date="2016-10" db="EMBL/GenBank/DDBJ databases">
        <authorList>
            <person name="Varghese N."/>
            <person name="Submissions S."/>
        </authorList>
    </citation>
    <scope>NUCLEOTIDE SEQUENCE [LARGE SCALE GENOMIC DNA]</scope>
    <source>
        <strain evidence="2">CGMCC 4.5579</strain>
    </source>
</reference>
<dbReference type="OrthoDB" id="3692795at2"/>
<organism evidence="1 2">
    <name type="scientific">Amycolatopsis arida</name>
    <dbReference type="NCBI Taxonomy" id="587909"/>
    <lineage>
        <taxon>Bacteria</taxon>
        <taxon>Bacillati</taxon>
        <taxon>Actinomycetota</taxon>
        <taxon>Actinomycetes</taxon>
        <taxon>Pseudonocardiales</taxon>
        <taxon>Pseudonocardiaceae</taxon>
        <taxon>Amycolatopsis</taxon>
    </lineage>
</organism>
<dbReference type="STRING" id="587909.SAMN05421810_101320"/>
<dbReference type="Gene3D" id="1.25.10.10">
    <property type="entry name" value="Leucine-rich Repeat Variant"/>
    <property type="match status" value="1"/>
</dbReference>
<dbReference type="Proteomes" id="UP000198727">
    <property type="component" value="Unassembled WGS sequence"/>
</dbReference>
<name>A0A1I5KX54_9PSEU</name>
<evidence type="ECO:0000313" key="1">
    <source>
        <dbReference type="EMBL" id="SFO89468.1"/>
    </source>
</evidence>
<dbReference type="EMBL" id="FOWW01000001">
    <property type="protein sequence ID" value="SFO89468.1"/>
    <property type="molecule type" value="Genomic_DNA"/>
</dbReference>